<gene>
    <name evidence="8" type="ORF">JEQ12_020387</name>
</gene>
<feature type="transmembrane region" description="Helical" evidence="6">
    <location>
        <begin position="586"/>
        <end position="604"/>
    </location>
</feature>
<dbReference type="Pfam" id="PF13895">
    <property type="entry name" value="Ig_2"/>
    <property type="match status" value="6"/>
</dbReference>
<feature type="region of interest" description="Disordered" evidence="5">
    <location>
        <begin position="1"/>
        <end position="26"/>
    </location>
</feature>
<feature type="domain" description="Ig-like" evidence="7">
    <location>
        <begin position="842"/>
        <end position="934"/>
    </location>
</feature>
<dbReference type="Gene3D" id="2.60.40.10">
    <property type="entry name" value="Immunoglobulins"/>
    <property type="match status" value="12"/>
</dbReference>
<name>A0A835ZJT6_SHEEP</name>
<evidence type="ECO:0000256" key="4">
    <source>
        <dbReference type="ARBA" id="ARBA00023319"/>
    </source>
</evidence>
<evidence type="ECO:0000313" key="9">
    <source>
        <dbReference type="Proteomes" id="UP000664991"/>
    </source>
</evidence>
<sequence>MKSNLSKKKLQDQEEENHSDDCSSGSSFHHFTHTYPVVMKAFLEMKCGGGGAYCGPVLLAMSGEAQDLRHLEELTGESPTAERAFNYRLSLGVTPMAVMPSQPELWIESNYPQAPWENITLWCKSPSQISSKFLLLKDKTQMTWIRPSRKTFQVSFPIGALTQANTGLYRCCYWKETGWSEPSKVLELEAPGQLPKPIFWIQTETSPLPGCNVNILCHGWLQDLVFMLFKEGYAEPVDYQVPTGRVAIFSIANMTPESEGVYICRTHIQMLPTLWSEPSNPLKLIVAGLYPKPTLTAYPGPIMAPGESLNLRCQGPIYGMTFALIRLEDLEKSFYLKRPIKNEAYFFFRALKIHDAGHYLCFYYDGSYRGSLLSDILKIWVTDTFPKTWLLAQPSPVVQMGQNVSLWCRGPVDGVGLALYKKGEDKPLQLLDTTSIYDDTSFFLNNVTSSDAGIYSCHYLLSWKTSIRMTSHNTVELVVVDKPPKPSLSAWPSTVFKLGKAITLQCRVPHPVLEFCLEWEERATSPKFSVDGDFIISNVEGKGAGTYSCSYRIEAHPNIWSHRSEPLKLMGPAGFLTWNHVLNETIRLFLVIQLVALLFVVLWIRWKCRRLRIREAWLLGTAQGVTMLFILTALLCCGLCTGVLTEETEIIMPTPKPELWAETNFPLAPWKNLTLWCRSPSGSTKEFVLLKDGTGWIATRPASEQVRAAFPLGALTQTHTGSYHCHSWEEMAVSEPSEALELVGTDILPKPVISASPPIRGQELQIRCKGWLAGMGFALYKEGMQEPVQQLGAVGREGFFTIRRMEDKDEGNYSCRTHTEKRPFKWSEPSEPLELVIKEMYPKPFFETWTSPVVTPGSRVTFNCSTPHQHMSFILYKDGSEVASSDSSWASLGASAAHFLIISVGIGDGGNYSCRYYDFAIWSEPSDPVELVVTEFYPKPTLLAQPGPVVLPGKNVTLRCQGAFQGMRFALLQEGTLGPLQFRSASGNSADFLLHTVGAEDSGNYSCVYFETTMSNRGSYLSKPLMIWVTDTFPKPRLFAEPSSVVPVGQNVTLWCQGPVQGVGYILHKEIEATSVQLWGSTSNDGAFPITNISGASIGRYSCCYHPDWTSLIKIQPSNTLELIVTGLLPKPSLLAQPGPMVAPGENMTLQCQGELADSTFVLLKKGIQEPLKQQRPNGYRADFWMPAVSSEDSGMYSCVYYLDSAPLAASNHSDSLEIWVTDKPPKPSLSASPGTVFKLGKDITLQCRGPLPGVEFVLEHDGEEAPQQFSEDGDFVINNVEGKGIGNYSCSYRLQAYPDIWSEPSDTLELVGAAGPAAQECTVGNIVRSTLIVVVVVALGVVLAIEWKKWPRLRTRGSETDGRDQTIALEECNQEGDLGTNTNSPSSVSQGTSVEQPVPI</sequence>
<evidence type="ECO:0000259" key="7">
    <source>
        <dbReference type="PROSITE" id="PS50835"/>
    </source>
</evidence>
<feature type="region of interest" description="Disordered" evidence="5">
    <location>
        <begin position="1373"/>
        <end position="1401"/>
    </location>
</feature>
<keyword evidence="6" id="KW-1133">Transmembrane helix</keyword>
<feature type="domain" description="Ig-like" evidence="7">
    <location>
        <begin position="938"/>
        <end position="1007"/>
    </location>
</feature>
<keyword evidence="6" id="KW-0812">Transmembrane</keyword>
<dbReference type="FunFam" id="2.60.40.10:FF:000033">
    <property type="entry name" value="Killer cell immunoglobulin-like receptor"/>
    <property type="match status" value="12"/>
</dbReference>
<evidence type="ECO:0000256" key="6">
    <source>
        <dbReference type="SAM" id="Phobius"/>
    </source>
</evidence>
<keyword evidence="6" id="KW-0472">Membrane</keyword>
<dbReference type="InterPro" id="IPR013783">
    <property type="entry name" value="Ig-like_fold"/>
</dbReference>
<comment type="caution">
    <text evidence="8">The sequence shown here is derived from an EMBL/GenBank/DDBJ whole genome shotgun (WGS) entry which is preliminary data.</text>
</comment>
<keyword evidence="2" id="KW-1015">Disulfide bond</keyword>
<feature type="domain" description="Ig-like" evidence="7">
    <location>
        <begin position="484"/>
        <end position="549"/>
    </location>
</feature>
<evidence type="ECO:0000256" key="1">
    <source>
        <dbReference type="ARBA" id="ARBA00022737"/>
    </source>
</evidence>
<evidence type="ECO:0000313" key="8">
    <source>
        <dbReference type="EMBL" id="KAG5194026.1"/>
    </source>
</evidence>
<dbReference type="PANTHER" id="PTHR11738">
    <property type="entry name" value="MHC CLASS I NK CELL RECEPTOR"/>
    <property type="match status" value="1"/>
</dbReference>
<keyword evidence="1" id="KW-0677">Repeat</keyword>
<dbReference type="InterPro" id="IPR003599">
    <property type="entry name" value="Ig_sub"/>
</dbReference>
<evidence type="ECO:0000256" key="5">
    <source>
        <dbReference type="SAM" id="MobiDB-lite"/>
    </source>
</evidence>
<feature type="transmembrane region" description="Helical" evidence="6">
    <location>
        <begin position="1327"/>
        <end position="1348"/>
    </location>
</feature>
<protein>
    <recommendedName>
        <fullName evidence="7">Ig-like domain-containing protein</fullName>
    </recommendedName>
</protein>
<keyword evidence="3" id="KW-0325">Glycoprotein</keyword>
<accession>A0A835ZJT6</accession>
<dbReference type="Proteomes" id="UP000664991">
    <property type="component" value="Unassembled WGS sequence"/>
</dbReference>
<feature type="domain" description="Ig-like" evidence="7">
    <location>
        <begin position="386"/>
        <end position="457"/>
    </location>
</feature>
<dbReference type="GO" id="GO:0002764">
    <property type="term" value="P:immune response-regulating signaling pathway"/>
    <property type="evidence" value="ECO:0007669"/>
    <property type="project" value="TreeGrafter"/>
</dbReference>
<dbReference type="InterPro" id="IPR007110">
    <property type="entry name" value="Ig-like_dom"/>
</dbReference>
<dbReference type="InterPro" id="IPR003598">
    <property type="entry name" value="Ig_sub2"/>
</dbReference>
<dbReference type="PROSITE" id="PS50835">
    <property type="entry name" value="IG_LIKE"/>
    <property type="match status" value="6"/>
</dbReference>
<dbReference type="SUPFAM" id="SSF48726">
    <property type="entry name" value="Immunoglobulin"/>
    <property type="match status" value="12"/>
</dbReference>
<dbReference type="InterPro" id="IPR036179">
    <property type="entry name" value="Ig-like_dom_sf"/>
</dbReference>
<dbReference type="SMART" id="SM00409">
    <property type="entry name" value="IG"/>
    <property type="match status" value="11"/>
</dbReference>
<dbReference type="EMBL" id="JAEMGP010000027">
    <property type="protein sequence ID" value="KAG5194026.1"/>
    <property type="molecule type" value="Genomic_DNA"/>
</dbReference>
<reference evidence="8 9" key="1">
    <citation type="submission" date="2020-12" db="EMBL/GenBank/DDBJ databases">
        <title>De novo assembly of Tibetan sheep genome.</title>
        <authorList>
            <person name="Li X."/>
        </authorList>
    </citation>
    <scope>NUCLEOTIDE SEQUENCE [LARGE SCALE GENOMIC DNA]</scope>
    <source>
        <tissue evidence="8">Heart</tissue>
    </source>
</reference>
<keyword evidence="4" id="KW-0393">Immunoglobulin domain</keyword>
<feature type="domain" description="Ig-like" evidence="7">
    <location>
        <begin position="95"/>
        <end position="171"/>
    </location>
</feature>
<feature type="domain" description="Ig-like" evidence="7">
    <location>
        <begin position="1130"/>
        <end position="1199"/>
    </location>
</feature>
<feature type="transmembrane region" description="Helical" evidence="6">
    <location>
        <begin position="616"/>
        <end position="644"/>
    </location>
</feature>
<organism evidence="8 9">
    <name type="scientific">Ovis aries</name>
    <name type="common">Sheep</name>
    <dbReference type="NCBI Taxonomy" id="9940"/>
    <lineage>
        <taxon>Eukaryota</taxon>
        <taxon>Metazoa</taxon>
        <taxon>Chordata</taxon>
        <taxon>Craniata</taxon>
        <taxon>Vertebrata</taxon>
        <taxon>Euteleostomi</taxon>
        <taxon>Mammalia</taxon>
        <taxon>Eutheria</taxon>
        <taxon>Laurasiatheria</taxon>
        <taxon>Artiodactyla</taxon>
        <taxon>Ruminantia</taxon>
        <taxon>Pecora</taxon>
        <taxon>Bovidae</taxon>
        <taxon>Caprinae</taxon>
        <taxon>Ovis</taxon>
    </lineage>
</organism>
<evidence type="ECO:0000256" key="3">
    <source>
        <dbReference type="ARBA" id="ARBA00023180"/>
    </source>
</evidence>
<feature type="compositionally biased region" description="Polar residues" evidence="5">
    <location>
        <begin position="1380"/>
        <end position="1401"/>
    </location>
</feature>
<dbReference type="SMART" id="SM00408">
    <property type="entry name" value="IGc2"/>
    <property type="match status" value="8"/>
</dbReference>
<proteinExistence type="predicted"/>
<dbReference type="InterPro" id="IPR050412">
    <property type="entry name" value="Ig-like_Receptors_ImmuneReg"/>
</dbReference>
<dbReference type="PANTHER" id="PTHR11738:SF163">
    <property type="entry name" value="IMMUNOGLOBULIN SUPERFAMILY MEMBER 1"/>
    <property type="match status" value="1"/>
</dbReference>
<evidence type="ECO:0000256" key="2">
    <source>
        <dbReference type="ARBA" id="ARBA00023157"/>
    </source>
</evidence>